<dbReference type="OrthoDB" id="9789675at2"/>
<evidence type="ECO:0000256" key="3">
    <source>
        <dbReference type="ARBA" id="ARBA00022692"/>
    </source>
</evidence>
<keyword evidence="2" id="KW-1003">Cell membrane</keyword>
<dbReference type="RefSeq" id="WP_070125718.1">
    <property type="nucleotide sequence ID" value="NZ_MDHN01000028.1"/>
</dbReference>
<dbReference type="GO" id="GO:0005886">
    <property type="term" value="C:plasma membrane"/>
    <property type="evidence" value="ECO:0007669"/>
    <property type="project" value="UniProtKB-SubCell"/>
</dbReference>
<evidence type="ECO:0000313" key="11">
    <source>
        <dbReference type="EMBL" id="OFC70645.1"/>
    </source>
</evidence>
<dbReference type="Proteomes" id="UP000175691">
    <property type="component" value="Unassembled WGS sequence"/>
</dbReference>
<comment type="similarity">
    <text evidence="7">Belongs to the YfgM family.</text>
</comment>
<dbReference type="PIRSF" id="PIRSF006170">
    <property type="entry name" value="YfgM"/>
    <property type="match status" value="1"/>
</dbReference>
<feature type="domain" description="Ancillary SecYEG translocon subunit/Cell division coordinator CpoB TPR" evidence="10">
    <location>
        <begin position="15"/>
        <end position="200"/>
    </location>
</feature>
<dbReference type="PANTHER" id="PTHR38035">
    <property type="entry name" value="UPF0070 PROTEIN YFGM"/>
    <property type="match status" value="1"/>
</dbReference>
<reference evidence="11 12" key="1">
    <citation type="submission" date="2016-08" db="EMBL/GenBank/DDBJ databases">
        <authorList>
            <person name="Seilhamer J.J."/>
        </authorList>
    </citation>
    <scope>NUCLEOTIDE SEQUENCE [LARGE SCALE GENOMIC DNA]</scope>
    <source>
        <strain evidence="11 12">KCTC 42603</strain>
    </source>
</reference>
<protein>
    <recommendedName>
        <fullName evidence="8">Ancillary SecYEG translocon subunit</fullName>
    </recommendedName>
</protein>
<comment type="caution">
    <text evidence="11">The sequence shown here is derived from an EMBL/GenBank/DDBJ whole genome shotgun (WGS) entry which is preliminary data.</text>
</comment>
<dbReference type="EMBL" id="MDHN01000028">
    <property type="protein sequence ID" value="OFC70645.1"/>
    <property type="molecule type" value="Genomic_DNA"/>
</dbReference>
<dbReference type="InterPro" id="IPR011990">
    <property type="entry name" value="TPR-like_helical_dom_sf"/>
</dbReference>
<keyword evidence="6" id="KW-0143">Chaperone</keyword>
<evidence type="ECO:0000256" key="7">
    <source>
        <dbReference type="ARBA" id="ARBA00024197"/>
    </source>
</evidence>
<evidence type="ECO:0000259" key="10">
    <source>
        <dbReference type="Pfam" id="PF09976"/>
    </source>
</evidence>
<evidence type="ECO:0000256" key="2">
    <source>
        <dbReference type="ARBA" id="ARBA00022475"/>
    </source>
</evidence>
<accession>A0A1E7ZAT5</accession>
<name>A0A1E7ZAT5_9ALTE</name>
<evidence type="ECO:0000256" key="5">
    <source>
        <dbReference type="ARBA" id="ARBA00023136"/>
    </source>
</evidence>
<gene>
    <name evidence="11" type="ORF">BFC18_12910</name>
</gene>
<evidence type="ECO:0000256" key="6">
    <source>
        <dbReference type="ARBA" id="ARBA00023186"/>
    </source>
</evidence>
<dbReference type="InterPro" id="IPR018704">
    <property type="entry name" value="SecYEG/CpoB_TPR"/>
</dbReference>
<keyword evidence="3 9" id="KW-0812">Transmembrane</keyword>
<sequence>MEQFATEEQQVEAIKKFWKDNGAAIVIGAVIGLGGLWGWRYYSDTQRESKELASAEYQAAVEAIQADGNDDKLVSFIDKTDSTGYAAIAGLVAAQQSVSANELTAAADTLTKVKNTTSDKHLAAVASLRLARIQLEQGNADAALSTLKDITDPAFEGAVKEVKGDVLVAQEKFDDARMAYSEALEANSGNMLLEMKLDNLPVAAAK</sequence>
<dbReference type="Gene3D" id="1.25.40.10">
    <property type="entry name" value="Tetratricopeptide repeat domain"/>
    <property type="match status" value="1"/>
</dbReference>
<evidence type="ECO:0000256" key="1">
    <source>
        <dbReference type="ARBA" id="ARBA00004401"/>
    </source>
</evidence>
<evidence type="ECO:0000256" key="9">
    <source>
        <dbReference type="SAM" id="Phobius"/>
    </source>
</evidence>
<dbReference type="PANTHER" id="PTHR38035:SF1">
    <property type="entry name" value="ANCILLARY SECYEG TRANSLOCON SUBUNIT"/>
    <property type="match status" value="1"/>
</dbReference>
<evidence type="ECO:0000256" key="8">
    <source>
        <dbReference type="ARBA" id="ARBA00024235"/>
    </source>
</evidence>
<dbReference type="InterPro" id="IPR026039">
    <property type="entry name" value="YfgM"/>
</dbReference>
<evidence type="ECO:0000256" key="4">
    <source>
        <dbReference type="ARBA" id="ARBA00022989"/>
    </source>
</evidence>
<dbReference type="Pfam" id="PF09976">
    <property type="entry name" value="TPR_21"/>
    <property type="match status" value="1"/>
</dbReference>
<proteinExistence type="inferred from homology"/>
<feature type="transmembrane region" description="Helical" evidence="9">
    <location>
        <begin position="22"/>
        <end position="42"/>
    </location>
</feature>
<evidence type="ECO:0000313" key="12">
    <source>
        <dbReference type="Proteomes" id="UP000175691"/>
    </source>
</evidence>
<keyword evidence="4 9" id="KW-1133">Transmembrane helix</keyword>
<organism evidence="11 12">
    <name type="scientific">Alteromonas confluentis</name>
    <dbReference type="NCBI Taxonomy" id="1656094"/>
    <lineage>
        <taxon>Bacteria</taxon>
        <taxon>Pseudomonadati</taxon>
        <taxon>Pseudomonadota</taxon>
        <taxon>Gammaproteobacteria</taxon>
        <taxon>Alteromonadales</taxon>
        <taxon>Alteromonadaceae</taxon>
        <taxon>Alteromonas/Salinimonas group</taxon>
        <taxon>Alteromonas</taxon>
    </lineage>
</organism>
<keyword evidence="12" id="KW-1185">Reference proteome</keyword>
<dbReference type="GO" id="GO:0044877">
    <property type="term" value="F:protein-containing complex binding"/>
    <property type="evidence" value="ECO:0007669"/>
    <property type="project" value="InterPro"/>
</dbReference>
<comment type="subcellular location">
    <subcellularLocation>
        <location evidence="1">Cell membrane</location>
        <topology evidence="1">Single-pass type II membrane protein</topology>
    </subcellularLocation>
</comment>
<dbReference type="SUPFAM" id="SSF48452">
    <property type="entry name" value="TPR-like"/>
    <property type="match status" value="1"/>
</dbReference>
<dbReference type="AlphaFoldDB" id="A0A1E7ZAT5"/>
<keyword evidence="5 9" id="KW-0472">Membrane</keyword>
<dbReference type="STRING" id="1656094.BFC18_12910"/>